<dbReference type="PRINTS" id="PR00724">
    <property type="entry name" value="CRBOXYPTASEC"/>
</dbReference>
<keyword evidence="6" id="KW-0732">Signal</keyword>
<evidence type="ECO:0000256" key="6">
    <source>
        <dbReference type="RuleBase" id="RU361156"/>
    </source>
</evidence>
<accession>A0AAN7THA9</accession>
<keyword evidence="3 6" id="KW-0645">Protease</keyword>
<organism evidence="7 8">
    <name type="scientific">Meristemomyces frigidus</name>
    <dbReference type="NCBI Taxonomy" id="1508187"/>
    <lineage>
        <taxon>Eukaryota</taxon>
        <taxon>Fungi</taxon>
        <taxon>Dikarya</taxon>
        <taxon>Ascomycota</taxon>
        <taxon>Pezizomycotina</taxon>
        <taxon>Dothideomycetes</taxon>
        <taxon>Dothideomycetidae</taxon>
        <taxon>Mycosphaerellales</taxon>
        <taxon>Teratosphaeriaceae</taxon>
        <taxon>Meristemomyces</taxon>
    </lineage>
</organism>
<gene>
    <name evidence="7" type="ORF">LTR62_007948</name>
</gene>
<dbReference type="InterPro" id="IPR001563">
    <property type="entry name" value="Peptidase_S10"/>
</dbReference>
<dbReference type="InterPro" id="IPR029058">
    <property type="entry name" value="AB_hydrolase_fold"/>
</dbReference>
<dbReference type="EMBL" id="JAVRRL010000008">
    <property type="protein sequence ID" value="KAK5116401.1"/>
    <property type="molecule type" value="Genomic_DNA"/>
</dbReference>
<protein>
    <recommendedName>
        <fullName evidence="6">Carboxypeptidase</fullName>
        <ecNumber evidence="6">3.4.16.-</ecNumber>
    </recommendedName>
</protein>
<evidence type="ECO:0000313" key="7">
    <source>
        <dbReference type="EMBL" id="KAK5116401.1"/>
    </source>
</evidence>
<dbReference type="PANTHER" id="PTHR11802:SF131">
    <property type="entry name" value="CARBOXYPEPTIDASE"/>
    <property type="match status" value="1"/>
</dbReference>
<evidence type="ECO:0000256" key="5">
    <source>
        <dbReference type="ARBA" id="ARBA00023180"/>
    </source>
</evidence>
<feature type="signal peptide" evidence="6">
    <location>
        <begin position="1"/>
        <end position="22"/>
    </location>
</feature>
<keyword evidence="4 6" id="KW-0378">Hydrolase</keyword>
<evidence type="ECO:0000256" key="4">
    <source>
        <dbReference type="ARBA" id="ARBA00022801"/>
    </source>
</evidence>
<dbReference type="GO" id="GO:0000324">
    <property type="term" value="C:fungal-type vacuole"/>
    <property type="evidence" value="ECO:0007669"/>
    <property type="project" value="TreeGrafter"/>
</dbReference>
<reference evidence="7" key="1">
    <citation type="submission" date="2023-08" db="EMBL/GenBank/DDBJ databases">
        <title>Black Yeasts Isolated from many extreme environments.</title>
        <authorList>
            <person name="Coleine C."/>
            <person name="Stajich J.E."/>
            <person name="Selbmann L."/>
        </authorList>
    </citation>
    <scope>NUCLEOTIDE SEQUENCE</scope>
    <source>
        <strain evidence="7">CCFEE 5401</strain>
    </source>
</reference>
<keyword evidence="5" id="KW-0325">Glycoprotein</keyword>
<evidence type="ECO:0000256" key="2">
    <source>
        <dbReference type="ARBA" id="ARBA00022645"/>
    </source>
</evidence>
<dbReference type="Pfam" id="PF00450">
    <property type="entry name" value="Peptidase_S10"/>
    <property type="match status" value="1"/>
</dbReference>
<dbReference type="PANTHER" id="PTHR11802">
    <property type="entry name" value="SERINE PROTEASE FAMILY S10 SERINE CARBOXYPEPTIDASE"/>
    <property type="match status" value="1"/>
</dbReference>
<dbReference type="Gene3D" id="3.40.50.1820">
    <property type="entry name" value="alpha/beta hydrolase"/>
    <property type="match status" value="1"/>
</dbReference>
<dbReference type="SUPFAM" id="SSF53474">
    <property type="entry name" value="alpha/beta-Hydrolases"/>
    <property type="match status" value="1"/>
</dbReference>
<dbReference type="GO" id="GO:0004185">
    <property type="term" value="F:serine-type carboxypeptidase activity"/>
    <property type="evidence" value="ECO:0007669"/>
    <property type="project" value="UniProtKB-UniRule"/>
</dbReference>
<sequence length="607" mass="66383">MWHQSILSAASALLLLSEPGTALKWQGAKRPVKRSTEYLDKRQYFPANATDLKTITTPTGVTIRYKEPGKEGVCETVPGVNSYSGYIDLSPEFHMFFWFFESRQDPAKDPLTLWLNGGPGSDSLIGLFQELGPCRITENITSVINPYSWNNVSNLLFLSQPVGTGFSYQGEAQGSFNAETGGYLNSTQANVTGTYPTLDPLDTGTVTTTDLAAIGAWHVLQGFMSGLDCLDAKVGVPKDFNLWTESYGGHYGPAFYNYFQQQNKLIENGTMPGYGLNFNSLGIGNGIIDEQIQAPYYPEFAVNNTYGIKAYNDTVYSYAVFANNMMNGCQDQIQYCREAAASINGGLVGDVITNVAASNPSVATLCSEAQDMCRDNVESPYYYYGGRGVYDIRHPYADVTPPEYFTDYLNTAYVQNALGVSVNYTESNNDIYFAFQSTGDFIYTNFISDLEMVLASGVRVSLYYGDADYICNWFGGQAISLALNYTHSAEFAAAGYEPLTYNGVEYGEVRQYGNFSFTRVYESGHEVPFYQPEGSLAIFNRSINHFNVADGTVPVTANLTSSGPANATHTESFVSLPPTDTASLAAWSSSVIASYSALDNEPPSPTG</sequence>
<dbReference type="GO" id="GO:0006508">
    <property type="term" value="P:proteolysis"/>
    <property type="evidence" value="ECO:0007669"/>
    <property type="project" value="UniProtKB-KW"/>
</dbReference>
<evidence type="ECO:0000256" key="3">
    <source>
        <dbReference type="ARBA" id="ARBA00022670"/>
    </source>
</evidence>
<keyword evidence="2 6" id="KW-0121">Carboxypeptidase</keyword>
<evidence type="ECO:0000313" key="8">
    <source>
        <dbReference type="Proteomes" id="UP001310890"/>
    </source>
</evidence>
<name>A0AAN7THA9_9PEZI</name>
<evidence type="ECO:0000256" key="1">
    <source>
        <dbReference type="ARBA" id="ARBA00009431"/>
    </source>
</evidence>
<comment type="similarity">
    <text evidence="1 6">Belongs to the peptidase S10 family.</text>
</comment>
<dbReference type="AlphaFoldDB" id="A0AAN7THA9"/>
<feature type="chain" id="PRO_5042673552" description="Carboxypeptidase" evidence="6">
    <location>
        <begin position="23"/>
        <end position="607"/>
    </location>
</feature>
<dbReference type="Proteomes" id="UP001310890">
    <property type="component" value="Unassembled WGS sequence"/>
</dbReference>
<dbReference type="EC" id="3.4.16.-" evidence="6"/>
<dbReference type="PROSITE" id="PS00131">
    <property type="entry name" value="CARBOXYPEPT_SER_SER"/>
    <property type="match status" value="1"/>
</dbReference>
<proteinExistence type="inferred from homology"/>
<comment type="caution">
    <text evidence="7">The sequence shown here is derived from an EMBL/GenBank/DDBJ whole genome shotgun (WGS) entry which is preliminary data.</text>
</comment>
<dbReference type="InterPro" id="IPR018202">
    <property type="entry name" value="Ser_caboxypep_ser_AS"/>
</dbReference>